<accession>A0A2T3FNP7</accession>
<dbReference type="PIRSF" id="PIRSF006470">
    <property type="entry name" value="DctB"/>
    <property type="match status" value="1"/>
</dbReference>
<evidence type="ECO:0000313" key="3">
    <source>
        <dbReference type="EMBL" id="PST36895.1"/>
    </source>
</evidence>
<organism evidence="3 4">
    <name type="scientific">Clostridium fessum</name>
    <dbReference type="NCBI Taxonomy" id="2126740"/>
    <lineage>
        <taxon>Bacteria</taxon>
        <taxon>Bacillati</taxon>
        <taxon>Bacillota</taxon>
        <taxon>Clostridia</taxon>
        <taxon>Eubacteriales</taxon>
        <taxon>Clostridiaceae</taxon>
        <taxon>Clostridium</taxon>
    </lineage>
</organism>
<reference evidence="3 4" key="1">
    <citation type="submission" date="2018-03" db="EMBL/GenBank/DDBJ databases">
        <title>Lachnoclostridium SNUG30386 gen.nov., sp.nov., isolated from human faeces.</title>
        <authorList>
            <person name="Seo B."/>
            <person name="Jeon K."/>
            <person name="Ko G."/>
        </authorList>
    </citation>
    <scope>NUCLEOTIDE SEQUENCE [LARGE SCALE GENOMIC DNA]</scope>
    <source>
        <strain evidence="3 4">SNUG30386</strain>
    </source>
</reference>
<dbReference type="NCBIfam" id="TIGR00787">
    <property type="entry name" value="dctP"/>
    <property type="match status" value="1"/>
</dbReference>
<sequence length="359" mass="39340">MKGGFIDMKKNVKRFVSMTMAMLVAAGSLAGCGGGGSASTGESAKAAANTGGSSGGAVTVKVSLSQAATEPPVKAAEYFKEIVEERSNGEIKVEIYPDNQLGNERDVIEGMQLGTVEMAMTSVAPFSSFVPSVNIFCLPFLWRDKEHMYSVLDSDEIGMSYSGDCEEKGFHLMGFLDLGTRHIMTTQKTINSIEDLKNLKIRTMENQVQLDSFTAFGASPLPMAYGELYTALQQNIIDGAEAANTNYYSKKFYEAAPHWAMVGWTNDLGICVVAKNFYDSLSDEHKQIIDECTKEMIDKERELYTASEDECLELLKGEGIEITEPDREPFIEAAQSVYDQWGDKVGGRDKIDAIVNFGK</sequence>
<dbReference type="PANTHER" id="PTHR33376">
    <property type="match status" value="1"/>
</dbReference>
<dbReference type="GO" id="GO:0055085">
    <property type="term" value="P:transmembrane transport"/>
    <property type="evidence" value="ECO:0007669"/>
    <property type="project" value="InterPro"/>
</dbReference>
<dbReference type="PANTHER" id="PTHR33376:SF2">
    <property type="entry name" value="DICARBOXYLATE-BINDING PERIPLASMIC PROTEIN"/>
    <property type="match status" value="1"/>
</dbReference>
<feature type="chain" id="PRO_5038815992" evidence="2">
    <location>
        <begin position="31"/>
        <end position="359"/>
    </location>
</feature>
<proteinExistence type="predicted"/>
<evidence type="ECO:0000256" key="2">
    <source>
        <dbReference type="SAM" id="SignalP"/>
    </source>
</evidence>
<dbReference type="Pfam" id="PF03480">
    <property type="entry name" value="DctP"/>
    <property type="match status" value="1"/>
</dbReference>
<name>A0A2T3FNP7_9CLOT</name>
<evidence type="ECO:0000256" key="1">
    <source>
        <dbReference type="ARBA" id="ARBA00022729"/>
    </source>
</evidence>
<gene>
    <name evidence="3" type="ORF">C7U56_10070</name>
</gene>
<dbReference type="InterPro" id="IPR018389">
    <property type="entry name" value="DctP_fam"/>
</dbReference>
<dbReference type="InterPro" id="IPR038404">
    <property type="entry name" value="TRAP_DctP_sf"/>
</dbReference>
<protein>
    <submittedName>
        <fullName evidence="3">C4-dicarboxylate ABC transporter substrate-binding protein</fullName>
    </submittedName>
</protein>
<dbReference type="AlphaFoldDB" id="A0A2T3FNP7"/>
<dbReference type="GO" id="GO:0030246">
    <property type="term" value="F:carbohydrate binding"/>
    <property type="evidence" value="ECO:0007669"/>
    <property type="project" value="TreeGrafter"/>
</dbReference>
<feature type="signal peptide" evidence="2">
    <location>
        <begin position="1"/>
        <end position="30"/>
    </location>
</feature>
<dbReference type="InterPro" id="IPR004682">
    <property type="entry name" value="TRAP_DctP"/>
</dbReference>
<dbReference type="EMBL" id="PYLO01000003">
    <property type="protein sequence ID" value="PST36895.1"/>
    <property type="molecule type" value="Genomic_DNA"/>
</dbReference>
<keyword evidence="4" id="KW-1185">Reference proteome</keyword>
<evidence type="ECO:0000313" key="4">
    <source>
        <dbReference type="Proteomes" id="UP000241048"/>
    </source>
</evidence>
<comment type="caution">
    <text evidence="3">The sequence shown here is derived from an EMBL/GenBank/DDBJ whole genome shotgun (WGS) entry which is preliminary data.</text>
</comment>
<dbReference type="CDD" id="cd13603">
    <property type="entry name" value="PBP2_TRAP_Siap_TeaA_like"/>
    <property type="match status" value="1"/>
</dbReference>
<dbReference type="GO" id="GO:0030288">
    <property type="term" value="C:outer membrane-bounded periplasmic space"/>
    <property type="evidence" value="ECO:0007669"/>
    <property type="project" value="InterPro"/>
</dbReference>
<dbReference type="NCBIfam" id="NF037995">
    <property type="entry name" value="TRAP_S1"/>
    <property type="match status" value="1"/>
</dbReference>
<dbReference type="Gene3D" id="3.40.190.170">
    <property type="entry name" value="Bacterial extracellular solute-binding protein, family 7"/>
    <property type="match status" value="1"/>
</dbReference>
<keyword evidence="1 2" id="KW-0732">Signal</keyword>
<dbReference type="PROSITE" id="PS51257">
    <property type="entry name" value="PROKAR_LIPOPROTEIN"/>
    <property type="match status" value="1"/>
</dbReference>
<dbReference type="Proteomes" id="UP000241048">
    <property type="component" value="Unassembled WGS sequence"/>
</dbReference>